<reference evidence="4" key="1">
    <citation type="journal article" date="2017" name="Plant J.">
        <title>The pomegranate (Punica granatum L.) genome and the genomics of punicalagin biosynthesis.</title>
        <authorList>
            <person name="Qin G."/>
            <person name="Xu C."/>
            <person name="Ming R."/>
            <person name="Tang H."/>
            <person name="Guyot R."/>
            <person name="Kramer E.M."/>
            <person name="Hu Y."/>
            <person name="Yi X."/>
            <person name="Qi Y."/>
            <person name="Xu X."/>
            <person name="Gao Z."/>
            <person name="Pan H."/>
            <person name="Jian J."/>
            <person name="Tian Y."/>
            <person name="Yue Z."/>
            <person name="Xu Y."/>
        </authorList>
    </citation>
    <scope>NUCLEOTIDE SEQUENCE [LARGE SCALE GENOMIC DNA]</scope>
    <source>
        <strain evidence="4">cv. Dabenzi</strain>
    </source>
</reference>
<feature type="compositionally biased region" description="Acidic residues" evidence="1">
    <location>
        <begin position="88"/>
        <end position="98"/>
    </location>
</feature>
<evidence type="ECO:0000313" key="5">
    <source>
        <dbReference type="Proteomes" id="UP000233551"/>
    </source>
</evidence>
<feature type="region of interest" description="Disordered" evidence="1">
    <location>
        <begin position="67"/>
        <end position="98"/>
    </location>
</feature>
<name>A0A218XCC9_PUNGR</name>
<dbReference type="EMBL" id="MTKT01002011">
    <property type="protein sequence ID" value="OWM82597.1"/>
    <property type="molecule type" value="Genomic_DNA"/>
</dbReference>
<reference evidence="3 5" key="3">
    <citation type="submission" date="2017-11" db="EMBL/GenBank/DDBJ databases">
        <title>De-novo sequencing of pomegranate (Punica granatum L.) genome.</title>
        <authorList>
            <person name="Akparov Z."/>
            <person name="Amiraslanov A."/>
            <person name="Hajiyeva S."/>
            <person name="Abbasov M."/>
            <person name="Kaur K."/>
            <person name="Hamwieh A."/>
            <person name="Solovyev V."/>
            <person name="Salamov A."/>
            <person name="Braich B."/>
            <person name="Kosarev P."/>
            <person name="Mahmoud A."/>
            <person name="Hajiyev E."/>
            <person name="Babayeva S."/>
            <person name="Izzatullayeva V."/>
            <person name="Mammadov A."/>
            <person name="Mammadov A."/>
            <person name="Sharifova S."/>
            <person name="Ojaghi J."/>
            <person name="Eynullazada K."/>
            <person name="Bayramov B."/>
            <person name="Abdulazimova A."/>
            <person name="Shahmuradov I."/>
        </authorList>
    </citation>
    <scope>NUCLEOTIDE SEQUENCE [LARGE SCALE GENOMIC DNA]</scope>
    <source>
        <strain evidence="3">AG2017</strain>
        <strain evidence="5">cv. AG2017</strain>
        <tissue evidence="3">Leaf</tissue>
    </source>
</reference>
<sequence>MKIEAKFTVSNGSLTPWNLGRDNWRELAERSNVRIPKNKTLSLKGGRRRTKMATSLVEEKLVLTRRGNEEKGGLGDMNGGVGRKMTNVEEEGEGVGQN</sequence>
<keyword evidence="5" id="KW-1185">Reference proteome</keyword>
<dbReference type="EMBL" id="PGOL01005404">
    <property type="protein sequence ID" value="PKI35296.1"/>
    <property type="molecule type" value="Genomic_DNA"/>
</dbReference>
<organism evidence="2 4">
    <name type="scientific">Punica granatum</name>
    <name type="common">Pomegranate</name>
    <dbReference type="NCBI Taxonomy" id="22663"/>
    <lineage>
        <taxon>Eukaryota</taxon>
        <taxon>Viridiplantae</taxon>
        <taxon>Streptophyta</taxon>
        <taxon>Embryophyta</taxon>
        <taxon>Tracheophyta</taxon>
        <taxon>Spermatophyta</taxon>
        <taxon>Magnoliopsida</taxon>
        <taxon>eudicotyledons</taxon>
        <taxon>Gunneridae</taxon>
        <taxon>Pentapetalae</taxon>
        <taxon>rosids</taxon>
        <taxon>malvids</taxon>
        <taxon>Myrtales</taxon>
        <taxon>Lythraceae</taxon>
        <taxon>Punica</taxon>
    </lineage>
</organism>
<protein>
    <submittedName>
        <fullName evidence="2">Uncharacterized protein</fullName>
    </submittedName>
</protein>
<dbReference type="Proteomes" id="UP000233551">
    <property type="component" value="Unassembled WGS sequence"/>
</dbReference>
<evidence type="ECO:0000256" key="1">
    <source>
        <dbReference type="SAM" id="MobiDB-lite"/>
    </source>
</evidence>
<gene>
    <name evidence="2" type="ORF">CDL15_Pgr002172</name>
    <name evidence="3" type="ORF">CRG98_044310</name>
</gene>
<dbReference type="AlphaFoldDB" id="A0A218XCC9"/>
<comment type="caution">
    <text evidence="2">The sequence shown here is derived from an EMBL/GenBank/DDBJ whole genome shotgun (WGS) entry which is preliminary data.</text>
</comment>
<accession>A0A218XCC9</accession>
<evidence type="ECO:0000313" key="4">
    <source>
        <dbReference type="Proteomes" id="UP000197138"/>
    </source>
</evidence>
<proteinExistence type="predicted"/>
<evidence type="ECO:0000313" key="2">
    <source>
        <dbReference type="EMBL" id="OWM82597.1"/>
    </source>
</evidence>
<reference evidence="2" key="2">
    <citation type="submission" date="2017-06" db="EMBL/GenBank/DDBJ databases">
        <title>The pomegranate genome and the genomics of punicalagin biosynthesis.</title>
        <authorList>
            <person name="Xu C."/>
        </authorList>
    </citation>
    <scope>NUCLEOTIDE SEQUENCE [LARGE SCALE GENOMIC DNA]</scope>
    <source>
        <tissue evidence="2">Fresh leaf</tissue>
    </source>
</reference>
<evidence type="ECO:0000313" key="3">
    <source>
        <dbReference type="EMBL" id="PKI35296.1"/>
    </source>
</evidence>
<dbReference type="Proteomes" id="UP000197138">
    <property type="component" value="Unassembled WGS sequence"/>
</dbReference>